<evidence type="ECO:0000313" key="2">
    <source>
        <dbReference type="EMBL" id="MBA2227045.1"/>
    </source>
</evidence>
<dbReference type="Pfam" id="PF01381">
    <property type="entry name" value="HTH_3"/>
    <property type="match status" value="1"/>
</dbReference>
<evidence type="ECO:0000259" key="1">
    <source>
        <dbReference type="PROSITE" id="PS50943"/>
    </source>
</evidence>
<dbReference type="InterPro" id="IPR010982">
    <property type="entry name" value="Lambda_DNA-bd_dom_sf"/>
</dbReference>
<dbReference type="CDD" id="cd00093">
    <property type="entry name" value="HTH_XRE"/>
    <property type="match status" value="1"/>
</dbReference>
<dbReference type="PROSITE" id="PS50943">
    <property type="entry name" value="HTH_CROC1"/>
    <property type="match status" value="1"/>
</dbReference>
<proteinExistence type="predicted"/>
<accession>A0A7V8VFG0</accession>
<feature type="domain" description="HTH cro/C1-type" evidence="1">
    <location>
        <begin position="14"/>
        <end position="70"/>
    </location>
</feature>
<dbReference type="GO" id="GO:0003677">
    <property type="term" value="F:DNA binding"/>
    <property type="evidence" value="ECO:0007669"/>
    <property type="project" value="InterPro"/>
</dbReference>
<dbReference type="SUPFAM" id="SSF47413">
    <property type="entry name" value="lambda repressor-like DNA-binding domains"/>
    <property type="match status" value="1"/>
</dbReference>
<reference evidence="2 3" key="1">
    <citation type="submission" date="2020-07" db="EMBL/GenBank/DDBJ databases">
        <title>Thermogemmata thermophila gen. nov., sp. nov., a novel moderate thermophilic planctomycete from a Kamchatka hot spring.</title>
        <authorList>
            <person name="Elcheninov A.G."/>
            <person name="Podosokorskaya O.A."/>
            <person name="Kovaleva O.L."/>
            <person name="Novikov A."/>
            <person name="Bonch-Osmolovskaya E.A."/>
            <person name="Toshchakov S.V."/>
            <person name="Kublanov I.V."/>
        </authorList>
    </citation>
    <scope>NUCLEOTIDE SEQUENCE [LARGE SCALE GENOMIC DNA]</scope>
    <source>
        <strain evidence="2 3">2918</strain>
    </source>
</reference>
<dbReference type="EMBL" id="JACEFB010000010">
    <property type="protein sequence ID" value="MBA2227045.1"/>
    <property type="molecule type" value="Genomic_DNA"/>
</dbReference>
<dbReference type="SMART" id="SM00530">
    <property type="entry name" value="HTH_XRE"/>
    <property type="match status" value="1"/>
</dbReference>
<dbReference type="InterPro" id="IPR001387">
    <property type="entry name" value="Cro/C1-type_HTH"/>
</dbReference>
<gene>
    <name evidence="2" type="ORF">H0921_12840</name>
</gene>
<dbReference type="Proteomes" id="UP000542342">
    <property type="component" value="Unassembled WGS sequence"/>
</dbReference>
<organism evidence="2 3">
    <name type="scientific">Thermogemmata fonticola</name>
    <dbReference type="NCBI Taxonomy" id="2755323"/>
    <lineage>
        <taxon>Bacteria</taxon>
        <taxon>Pseudomonadati</taxon>
        <taxon>Planctomycetota</taxon>
        <taxon>Planctomycetia</taxon>
        <taxon>Gemmatales</taxon>
        <taxon>Gemmataceae</taxon>
        <taxon>Thermogemmata</taxon>
    </lineage>
</organism>
<dbReference type="Gene3D" id="1.10.260.40">
    <property type="entry name" value="lambda repressor-like DNA-binding domains"/>
    <property type="match status" value="1"/>
</dbReference>
<dbReference type="RefSeq" id="WP_194538773.1">
    <property type="nucleotide sequence ID" value="NZ_JACEFB010000010.1"/>
</dbReference>
<sequence>MSAAQEGPELARKIARLVEEKGWNQEDFARIARLNRHTVRHILRGQLKRQLRNATISQCAEALGLTVSELRDLPLECLLARMHGQLPPTSEALRLLRERTTLPELIQWIDEHPQRAAAFTLAEVEELLLAQEPGGYLERLDVDTAITLLEQRRRIVQALRQITDPECLEAVERLVEVLAKRSRESLA</sequence>
<dbReference type="AlphaFoldDB" id="A0A7V8VFG0"/>
<name>A0A7V8VFG0_9BACT</name>
<keyword evidence="3" id="KW-1185">Reference proteome</keyword>
<protein>
    <submittedName>
        <fullName evidence="2">Helix-turn-helix transcriptional regulator</fullName>
    </submittedName>
</protein>
<comment type="caution">
    <text evidence="2">The sequence shown here is derived from an EMBL/GenBank/DDBJ whole genome shotgun (WGS) entry which is preliminary data.</text>
</comment>
<evidence type="ECO:0000313" key="3">
    <source>
        <dbReference type="Proteomes" id="UP000542342"/>
    </source>
</evidence>